<feature type="transmembrane region" description="Helical" evidence="4">
    <location>
        <begin position="322"/>
        <end position="344"/>
    </location>
</feature>
<protein>
    <submittedName>
        <fullName evidence="6">Glycosyl transferase family 2</fullName>
    </submittedName>
</protein>
<dbReference type="PANTHER" id="PTHR43630:SF1">
    <property type="entry name" value="POLY-BETA-1,6-N-ACETYL-D-GLUCOSAMINE SYNTHASE"/>
    <property type="match status" value="1"/>
</dbReference>
<dbReference type="CDD" id="cd06439">
    <property type="entry name" value="CESA_like_1"/>
    <property type="match status" value="1"/>
</dbReference>
<dbReference type="STRING" id="42253.NITMOv2_3396"/>
<evidence type="ECO:0000256" key="1">
    <source>
        <dbReference type="ARBA" id="ARBA00006739"/>
    </source>
</evidence>
<name>A0A0K2GFP9_NITMO</name>
<dbReference type="InterPro" id="IPR029044">
    <property type="entry name" value="Nucleotide-diphossugar_trans"/>
</dbReference>
<dbReference type="Gene3D" id="3.90.550.10">
    <property type="entry name" value="Spore Coat Polysaccharide Biosynthesis Protein SpsA, Chain A"/>
    <property type="match status" value="1"/>
</dbReference>
<proteinExistence type="inferred from homology"/>
<sequence length="385" mass="41979">MMGSTGALLAWAAALLVAYVYVGYPILIGLLAWARPRPLRQVDIEPSVTLLISAFNEAHVIGDKLRNAVALDYPMQKLEIMVISDASTDATDDIVRSFAGQGVTLLRMAERGGKTVGLNAAMQQAKGDIVVFSDANIMYRSDTIRRLVRNFADPSVGCATGDSQYADDPDSAAHAQENSYWGYERYIRSMESIVGSTVGGDGAIFAIRRHLYQPLSPETINDLVVPLQIVTKGYRAVFEPTAIGLEPSAGDFRKEFRRKRRIVNRSWRGVMSVAGILNPSKVGLFAWQVWSHKVLRWLVLPFVMIGFAGCVAAYDLGLVYRLGVWGGVTSVLLAVIGPFVSSSLGGTAKVIQTVFYFYLVNLAALLGVTKALGGRVDRIWAPERG</sequence>
<evidence type="ECO:0000256" key="3">
    <source>
        <dbReference type="ARBA" id="ARBA00022679"/>
    </source>
</evidence>
<keyword evidence="2" id="KW-0328">Glycosyltransferase</keyword>
<dbReference type="RefSeq" id="WP_202967247.1">
    <property type="nucleotide sequence ID" value="NZ_CP011801.1"/>
</dbReference>
<evidence type="ECO:0000256" key="2">
    <source>
        <dbReference type="ARBA" id="ARBA00022676"/>
    </source>
</evidence>
<evidence type="ECO:0000313" key="7">
    <source>
        <dbReference type="Proteomes" id="UP000069205"/>
    </source>
</evidence>
<feature type="transmembrane region" description="Helical" evidence="4">
    <location>
        <begin position="294"/>
        <end position="315"/>
    </location>
</feature>
<organism evidence="6 7">
    <name type="scientific">Nitrospira moscoviensis</name>
    <dbReference type="NCBI Taxonomy" id="42253"/>
    <lineage>
        <taxon>Bacteria</taxon>
        <taxon>Pseudomonadati</taxon>
        <taxon>Nitrospirota</taxon>
        <taxon>Nitrospiria</taxon>
        <taxon>Nitrospirales</taxon>
        <taxon>Nitrospiraceae</taxon>
        <taxon>Nitrospira</taxon>
    </lineage>
</organism>
<comment type="similarity">
    <text evidence="1">Belongs to the glycosyltransferase 2 family.</text>
</comment>
<accession>A0A0K2GFP9</accession>
<feature type="transmembrane region" description="Helical" evidence="4">
    <location>
        <begin position="267"/>
        <end position="288"/>
    </location>
</feature>
<dbReference type="GO" id="GO:0016757">
    <property type="term" value="F:glycosyltransferase activity"/>
    <property type="evidence" value="ECO:0007669"/>
    <property type="project" value="UniProtKB-KW"/>
</dbReference>
<dbReference type="PANTHER" id="PTHR43630">
    <property type="entry name" value="POLY-BETA-1,6-N-ACETYL-D-GLUCOSAMINE SYNTHASE"/>
    <property type="match status" value="1"/>
</dbReference>
<dbReference type="AlphaFoldDB" id="A0A0K2GFP9"/>
<dbReference type="EMBL" id="CP011801">
    <property type="protein sequence ID" value="ALA59788.1"/>
    <property type="molecule type" value="Genomic_DNA"/>
</dbReference>
<dbReference type="Proteomes" id="UP000069205">
    <property type="component" value="Chromosome"/>
</dbReference>
<dbReference type="PATRIC" id="fig|42253.5.peg.3350"/>
<keyword evidence="4" id="KW-1133">Transmembrane helix</keyword>
<keyword evidence="3 6" id="KW-0808">Transferase</keyword>
<gene>
    <name evidence="6" type="ORF">NITMOv2_3396</name>
</gene>
<keyword evidence="7" id="KW-1185">Reference proteome</keyword>
<dbReference type="InterPro" id="IPR001173">
    <property type="entry name" value="Glyco_trans_2-like"/>
</dbReference>
<dbReference type="KEGG" id="nmv:NITMOv2_3396"/>
<evidence type="ECO:0000256" key="4">
    <source>
        <dbReference type="SAM" id="Phobius"/>
    </source>
</evidence>
<feature type="transmembrane region" description="Helical" evidence="4">
    <location>
        <begin position="6"/>
        <end position="33"/>
    </location>
</feature>
<dbReference type="SUPFAM" id="SSF53448">
    <property type="entry name" value="Nucleotide-diphospho-sugar transferases"/>
    <property type="match status" value="1"/>
</dbReference>
<feature type="transmembrane region" description="Helical" evidence="4">
    <location>
        <begin position="350"/>
        <end position="368"/>
    </location>
</feature>
<keyword evidence="4" id="KW-0472">Membrane</keyword>
<keyword evidence="4" id="KW-0812">Transmembrane</keyword>
<feature type="domain" description="Glycosyltransferase 2-like" evidence="5">
    <location>
        <begin position="50"/>
        <end position="212"/>
    </location>
</feature>
<dbReference type="Pfam" id="PF00535">
    <property type="entry name" value="Glycos_transf_2"/>
    <property type="match status" value="1"/>
</dbReference>
<evidence type="ECO:0000313" key="6">
    <source>
        <dbReference type="EMBL" id="ALA59788.1"/>
    </source>
</evidence>
<evidence type="ECO:0000259" key="5">
    <source>
        <dbReference type="Pfam" id="PF00535"/>
    </source>
</evidence>
<reference evidence="6 7" key="1">
    <citation type="journal article" date="2015" name="Proc. Natl. Acad. Sci. U.S.A.">
        <title>Expanded metabolic versatility of ubiquitous nitrite-oxidizing bacteria from the genus Nitrospira.</title>
        <authorList>
            <person name="Koch H."/>
            <person name="Lucker S."/>
            <person name="Albertsen M."/>
            <person name="Kitzinger K."/>
            <person name="Herbold C."/>
            <person name="Spieck E."/>
            <person name="Nielsen P.H."/>
            <person name="Wagner M."/>
            <person name="Daims H."/>
        </authorList>
    </citation>
    <scope>NUCLEOTIDE SEQUENCE [LARGE SCALE GENOMIC DNA]</scope>
    <source>
        <strain evidence="6 7">NSP M-1</strain>
    </source>
</reference>